<evidence type="ECO:0000313" key="2">
    <source>
        <dbReference type="EMBL" id="KAK9166272.1"/>
    </source>
</evidence>
<evidence type="ECO:0000256" key="1">
    <source>
        <dbReference type="SAM" id="MobiDB-lite"/>
    </source>
</evidence>
<accession>A0AAP0L7Y8</accession>
<organism evidence="2 3">
    <name type="scientific">Stephania cephalantha</name>
    <dbReference type="NCBI Taxonomy" id="152367"/>
    <lineage>
        <taxon>Eukaryota</taxon>
        <taxon>Viridiplantae</taxon>
        <taxon>Streptophyta</taxon>
        <taxon>Embryophyta</taxon>
        <taxon>Tracheophyta</taxon>
        <taxon>Spermatophyta</taxon>
        <taxon>Magnoliopsida</taxon>
        <taxon>Ranunculales</taxon>
        <taxon>Menispermaceae</taxon>
        <taxon>Menispermoideae</taxon>
        <taxon>Cissampelideae</taxon>
        <taxon>Stephania</taxon>
    </lineage>
</organism>
<evidence type="ECO:0000313" key="3">
    <source>
        <dbReference type="Proteomes" id="UP001419268"/>
    </source>
</evidence>
<comment type="caution">
    <text evidence="2">The sequence shown here is derived from an EMBL/GenBank/DDBJ whole genome shotgun (WGS) entry which is preliminary data.</text>
</comment>
<feature type="compositionally biased region" description="Basic residues" evidence="1">
    <location>
        <begin position="184"/>
        <end position="193"/>
    </location>
</feature>
<reference evidence="2 3" key="1">
    <citation type="submission" date="2024-01" db="EMBL/GenBank/DDBJ databases">
        <title>Genome assemblies of Stephania.</title>
        <authorList>
            <person name="Yang L."/>
        </authorList>
    </citation>
    <scope>NUCLEOTIDE SEQUENCE [LARGE SCALE GENOMIC DNA]</scope>
    <source>
        <strain evidence="2">JXDWG</strain>
        <tissue evidence="2">Leaf</tissue>
    </source>
</reference>
<dbReference type="EMBL" id="JBBNAG010000001">
    <property type="protein sequence ID" value="KAK9166272.1"/>
    <property type="molecule type" value="Genomic_DNA"/>
</dbReference>
<proteinExistence type="predicted"/>
<gene>
    <name evidence="2" type="ORF">Scep_001463</name>
</gene>
<sequence length="193" mass="21198">MYMSTSACPRGPTWTCTLIAPSAKALSVSTWTRKGFPVHVDPRGPGKPVTWGAIAPSQKALSAPHCRLPETDAENLCVGFAFPGGWERSVERDTEEGGRRKAAHLREFRVAVCIRAAETEERRCGGVTEQGAAAFHLAAAMVRGGKRGGGAWRKNAMTAARRRRRRISGGAERRRSASAPYTQRIRRWSGRRR</sequence>
<protein>
    <submittedName>
        <fullName evidence="2">Uncharacterized protein</fullName>
    </submittedName>
</protein>
<name>A0AAP0L7Y8_9MAGN</name>
<keyword evidence="3" id="KW-1185">Reference proteome</keyword>
<dbReference type="Proteomes" id="UP001419268">
    <property type="component" value="Unassembled WGS sequence"/>
</dbReference>
<feature type="region of interest" description="Disordered" evidence="1">
    <location>
        <begin position="146"/>
        <end position="193"/>
    </location>
</feature>
<dbReference type="AlphaFoldDB" id="A0AAP0L7Y8"/>